<dbReference type="PROSITE" id="PS50109">
    <property type="entry name" value="HIS_KIN"/>
    <property type="match status" value="1"/>
</dbReference>
<sequence>MLSLQKNYQHLLLPPQHEMAHLTLDSTLQELSLYNISIDASQLGKDVSYLFQLNPLLPGVILTQEGKFAGMISRRRFLEQMSRPYGLELFLKRPLGSLYRFVNVEVLKFRGDTKIVEAVRSSLQRSPELLYEPIVVEVEPNKYQLLDIHQLLIAQSQIHELATQLLHEQTQAQMMQTEKMASLGKMVAEVAHEMKNPLGCISGNFEFISNYCAQLLNIVSAYELEVPQISHELNELKIESELEFISEDLPKIIKSMTNAAKRLTQIVRSLNSFSHMDESKRQPADIHECIDNTLIILNNYLKGDIKLIKNYGNLPPVNCYSGQLSQVFMNIISNAIDALTDKIKDRENSSTIWQPKIEIHTTILEVKDRECVSVRITDNGPGIPLAIQQRIFESFFTTKPVGKGTGLGLAISHQIVTEKHGGQLLMKSEPDIGTEFQILLPLVA</sequence>
<comment type="caution">
    <text evidence="7">The sequence shown here is derived from an EMBL/GenBank/DDBJ whole genome shotgun (WGS) entry which is preliminary data.</text>
</comment>
<organism evidence="7 8">
    <name type="scientific">Limnofasciculus baicalensis BBK-W-15</name>
    <dbReference type="NCBI Taxonomy" id="2699891"/>
    <lineage>
        <taxon>Bacteria</taxon>
        <taxon>Bacillati</taxon>
        <taxon>Cyanobacteriota</taxon>
        <taxon>Cyanophyceae</taxon>
        <taxon>Coleofasciculales</taxon>
        <taxon>Coleofasciculaceae</taxon>
        <taxon>Limnofasciculus</taxon>
        <taxon>Limnofasciculus baicalensis</taxon>
    </lineage>
</organism>
<dbReference type="EC" id="2.7.13.3" evidence="2"/>
<dbReference type="InterPro" id="IPR003661">
    <property type="entry name" value="HisK_dim/P_dom"/>
</dbReference>
<evidence type="ECO:0000256" key="4">
    <source>
        <dbReference type="ARBA" id="ARBA00022777"/>
    </source>
</evidence>
<keyword evidence="8" id="KW-1185">Reference proteome</keyword>
<dbReference type="SMART" id="SM00387">
    <property type="entry name" value="HATPase_c"/>
    <property type="match status" value="1"/>
</dbReference>
<protein>
    <recommendedName>
        <fullName evidence="2">histidine kinase</fullName>
        <ecNumber evidence="2">2.7.13.3</ecNumber>
    </recommendedName>
</protein>
<keyword evidence="7" id="KW-0547">Nucleotide-binding</keyword>
<dbReference type="Pfam" id="PF02518">
    <property type="entry name" value="HATPase_c"/>
    <property type="match status" value="1"/>
</dbReference>
<dbReference type="GO" id="GO:0005524">
    <property type="term" value="F:ATP binding"/>
    <property type="evidence" value="ECO:0007669"/>
    <property type="project" value="UniProtKB-KW"/>
</dbReference>
<dbReference type="AlphaFoldDB" id="A0AAE3GXA0"/>
<dbReference type="SUPFAM" id="SSF47384">
    <property type="entry name" value="Homodimeric domain of signal transducing histidine kinase"/>
    <property type="match status" value="1"/>
</dbReference>
<dbReference type="Gene3D" id="1.10.287.130">
    <property type="match status" value="1"/>
</dbReference>
<keyword evidence="4" id="KW-0808">Transferase</keyword>
<dbReference type="CDD" id="cd00082">
    <property type="entry name" value="HisKA"/>
    <property type="match status" value="1"/>
</dbReference>
<dbReference type="PANTHER" id="PTHR43065:SF48">
    <property type="entry name" value="HISTIDINE KINASE"/>
    <property type="match status" value="1"/>
</dbReference>
<dbReference type="SMART" id="SM00388">
    <property type="entry name" value="HisKA"/>
    <property type="match status" value="1"/>
</dbReference>
<feature type="domain" description="Histidine kinase" evidence="6">
    <location>
        <begin position="189"/>
        <end position="444"/>
    </location>
</feature>
<dbReference type="EMBL" id="JAMZMM010000546">
    <property type="protein sequence ID" value="MCP2732305.1"/>
    <property type="molecule type" value="Genomic_DNA"/>
</dbReference>
<reference evidence="7" key="1">
    <citation type="submission" date="2022-06" db="EMBL/GenBank/DDBJ databases">
        <title>New cyanobacteria of genus Symplocastrum in benthos of Lake Baikal.</title>
        <authorList>
            <person name="Sorokovikova E."/>
            <person name="Tikhonova I."/>
            <person name="Krasnopeev A."/>
            <person name="Evseev P."/>
            <person name="Gladkikh A."/>
            <person name="Belykh O."/>
        </authorList>
    </citation>
    <scope>NUCLEOTIDE SEQUENCE</scope>
    <source>
        <strain evidence="7">BBK-W-15</strain>
    </source>
</reference>
<dbReference type="PRINTS" id="PR00344">
    <property type="entry name" value="BCTRLSENSOR"/>
</dbReference>
<dbReference type="SUPFAM" id="SSF55874">
    <property type="entry name" value="ATPase domain of HSP90 chaperone/DNA topoisomerase II/histidine kinase"/>
    <property type="match status" value="1"/>
</dbReference>
<dbReference type="Gene3D" id="3.30.565.10">
    <property type="entry name" value="Histidine kinase-like ATPase, C-terminal domain"/>
    <property type="match status" value="1"/>
</dbReference>
<evidence type="ECO:0000256" key="2">
    <source>
        <dbReference type="ARBA" id="ARBA00012438"/>
    </source>
</evidence>
<evidence type="ECO:0000256" key="5">
    <source>
        <dbReference type="ARBA" id="ARBA00023012"/>
    </source>
</evidence>
<dbReference type="RefSeq" id="WP_254015027.1">
    <property type="nucleotide sequence ID" value="NZ_JAMZMM010000546.1"/>
</dbReference>
<keyword evidence="5" id="KW-0902">Two-component regulatory system</keyword>
<dbReference type="InterPro" id="IPR036890">
    <property type="entry name" value="HATPase_C_sf"/>
</dbReference>
<evidence type="ECO:0000313" key="7">
    <source>
        <dbReference type="EMBL" id="MCP2732305.1"/>
    </source>
</evidence>
<evidence type="ECO:0000256" key="3">
    <source>
        <dbReference type="ARBA" id="ARBA00022553"/>
    </source>
</evidence>
<keyword evidence="4" id="KW-0418">Kinase</keyword>
<proteinExistence type="predicted"/>
<keyword evidence="3" id="KW-0597">Phosphoprotein</keyword>
<dbReference type="Proteomes" id="UP001204953">
    <property type="component" value="Unassembled WGS sequence"/>
</dbReference>
<evidence type="ECO:0000259" key="6">
    <source>
        <dbReference type="PROSITE" id="PS50109"/>
    </source>
</evidence>
<dbReference type="InterPro" id="IPR004358">
    <property type="entry name" value="Sig_transdc_His_kin-like_C"/>
</dbReference>
<name>A0AAE3GXA0_9CYAN</name>
<dbReference type="PANTHER" id="PTHR43065">
    <property type="entry name" value="SENSOR HISTIDINE KINASE"/>
    <property type="match status" value="1"/>
</dbReference>
<dbReference type="InterPro" id="IPR036097">
    <property type="entry name" value="HisK_dim/P_sf"/>
</dbReference>
<comment type="catalytic activity">
    <reaction evidence="1">
        <text>ATP + protein L-histidine = ADP + protein N-phospho-L-histidine.</text>
        <dbReference type="EC" id="2.7.13.3"/>
    </reaction>
</comment>
<evidence type="ECO:0000256" key="1">
    <source>
        <dbReference type="ARBA" id="ARBA00000085"/>
    </source>
</evidence>
<accession>A0AAE3GXA0</accession>
<dbReference type="InterPro" id="IPR005467">
    <property type="entry name" value="His_kinase_dom"/>
</dbReference>
<dbReference type="GO" id="GO:0000155">
    <property type="term" value="F:phosphorelay sensor kinase activity"/>
    <property type="evidence" value="ECO:0007669"/>
    <property type="project" value="InterPro"/>
</dbReference>
<dbReference type="InterPro" id="IPR003594">
    <property type="entry name" value="HATPase_dom"/>
</dbReference>
<keyword evidence="7" id="KW-0067">ATP-binding</keyword>
<evidence type="ECO:0000313" key="8">
    <source>
        <dbReference type="Proteomes" id="UP001204953"/>
    </source>
</evidence>
<gene>
    <name evidence="7" type="ORF">NJ959_28130</name>
</gene>